<comment type="similarity">
    <text evidence="3">Belongs to the peptidase M50B family.</text>
</comment>
<reference evidence="15 16" key="1">
    <citation type="submission" date="2023-07" db="EMBL/GenBank/DDBJ databases">
        <title>Sorghum-associated microbial communities from plants grown in Nebraska, USA.</title>
        <authorList>
            <person name="Schachtman D."/>
        </authorList>
    </citation>
    <scope>NUCLEOTIDE SEQUENCE [LARGE SCALE GENOMIC DNA]</scope>
    <source>
        <strain evidence="15 16">CC258</strain>
    </source>
</reference>
<evidence type="ECO:0000256" key="13">
    <source>
        <dbReference type="SAM" id="Phobius"/>
    </source>
</evidence>
<evidence type="ECO:0000256" key="6">
    <source>
        <dbReference type="ARBA" id="ARBA00022692"/>
    </source>
</evidence>
<dbReference type="Proteomes" id="UP001267290">
    <property type="component" value="Unassembled WGS sequence"/>
</dbReference>
<evidence type="ECO:0000256" key="11">
    <source>
        <dbReference type="ARBA" id="ARBA00023049"/>
    </source>
</evidence>
<keyword evidence="8" id="KW-0378">Hydrolase</keyword>
<keyword evidence="5 15" id="KW-0645">Protease</keyword>
<dbReference type="Pfam" id="PF02163">
    <property type="entry name" value="Peptidase_M50"/>
    <property type="match status" value="1"/>
</dbReference>
<feature type="transmembrane region" description="Helical" evidence="13">
    <location>
        <begin position="90"/>
        <end position="113"/>
    </location>
</feature>
<dbReference type="GO" id="GO:0006508">
    <property type="term" value="P:proteolysis"/>
    <property type="evidence" value="ECO:0007669"/>
    <property type="project" value="UniProtKB-KW"/>
</dbReference>
<feature type="domain" description="Peptidase M50" evidence="14">
    <location>
        <begin position="14"/>
        <end position="184"/>
    </location>
</feature>
<proteinExistence type="inferred from homology"/>
<evidence type="ECO:0000256" key="9">
    <source>
        <dbReference type="ARBA" id="ARBA00022833"/>
    </source>
</evidence>
<dbReference type="InterPro" id="IPR052348">
    <property type="entry name" value="Metallopeptidase_M50B"/>
</dbReference>
<dbReference type="InterPro" id="IPR044537">
    <property type="entry name" value="Rip2-like"/>
</dbReference>
<evidence type="ECO:0000256" key="2">
    <source>
        <dbReference type="ARBA" id="ARBA00004651"/>
    </source>
</evidence>
<keyword evidence="6 13" id="KW-0812">Transmembrane</keyword>
<dbReference type="RefSeq" id="WP_310223374.1">
    <property type="nucleotide sequence ID" value="NZ_JAVDSB010000001.1"/>
</dbReference>
<comment type="cofactor">
    <cofactor evidence="1">
        <name>Zn(2+)</name>
        <dbReference type="ChEBI" id="CHEBI:29105"/>
    </cofactor>
</comment>
<evidence type="ECO:0000259" key="14">
    <source>
        <dbReference type="Pfam" id="PF02163"/>
    </source>
</evidence>
<comment type="subcellular location">
    <subcellularLocation>
        <location evidence="2">Cell membrane</location>
        <topology evidence="2">Multi-pass membrane protein</topology>
    </subcellularLocation>
</comment>
<evidence type="ECO:0000256" key="12">
    <source>
        <dbReference type="ARBA" id="ARBA00023136"/>
    </source>
</evidence>
<keyword evidence="7" id="KW-0479">Metal-binding</keyword>
<keyword evidence="10 13" id="KW-1133">Transmembrane helix</keyword>
<comment type="caution">
    <text evidence="15">The sequence shown here is derived from an EMBL/GenBank/DDBJ whole genome shotgun (WGS) entry which is preliminary data.</text>
</comment>
<name>A0ABU1NPL6_9BACL</name>
<keyword evidence="9" id="KW-0862">Zinc</keyword>
<gene>
    <name evidence="15" type="ORF">J2736_000598</name>
</gene>
<dbReference type="CDD" id="cd06158">
    <property type="entry name" value="S2P-M50_like_1"/>
    <property type="match status" value="1"/>
</dbReference>
<keyword evidence="16" id="KW-1185">Reference proteome</keyword>
<evidence type="ECO:0000313" key="15">
    <source>
        <dbReference type="EMBL" id="MDR6549415.1"/>
    </source>
</evidence>
<feature type="transmembrane region" description="Helical" evidence="13">
    <location>
        <begin position="133"/>
        <end position="153"/>
    </location>
</feature>
<dbReference type="InterPro" id="IPR008915">
    <property type="entry name" value="Peptidase_M50"/>
</dbReference>
<evidence type="ECO:0000256" key="8">
    <source>
        <dbReference type="ARBA" id="ARBA00022801"/>
    </source>
</evidence>
<keyword evidence="4" id="KW-1003">Cell membrane</keyword>
<sequence length="214" mass="24830">MLAYYHLETLLPRLFAFLIAMTLHDTAHAGVAWWLGDRTARDSKRLSLNPLAHLDVLGLAMIIFGPYGWSKKIPVEPNHFRKHKRLSHTLVYLAGPVTNLVLVLFFWWLYFYLPSLLGSSAAESMAIEQWRVYLQYCVIVNLMIGLIHMLPLYPLDGWYIWRGFVTPPKQRWMARHEIKALILVIVLMVTPIGQLALSRIYPYAVQVIMHLYSL</sequence>
<keyword evidence="11" id="KW-0482">Metalloprotease</keyword>
<dbReference type="GO" id="GO:0008233">
    <property type="term" value="F:peptidase activity"/>
    <property type="evidence" value="ECO:0007669"/>
    <property type="project" value="UniProtKB-KW"/>
</dbReference>
<evidence type="ECO:0000256" key="10">
    <source>
        <dbReference type="ARBA" id="ARBA00022989"/>
    </source>
</evidence>
<dbReference type="PANTHER" id="PTHR35864">
    <property type="entry name" value="ZINC METALLOPROTEASE MJ0611-RELATED"/>
    <property type="match status" value="1"/>
</dbReference>
<evidence type="ECO:0000256" key="4">
    <source>
        <dbReference type="ARBA" id="ARBA00022475"/>
    </source>
</evidence>
<protein>
    <submittedName>
        <fullName evidence="15">Zn-dependent protease</fullName>
    </submittedName>
</protein>
<feature type="transmembrane region" description="Helical" evidence="13">
    <location>
        <begin position="14"/>
        <end position="36"/>
    </location>
</feature>
<evidence type="ECO:0000313" key="16">
    <source>
        <dbReference type="Proteomes" id="UP001267290"/>
    </source>
</evidence>
<feature type="transmembrane region" description="Helical" evidence="13">
    <location>
        <begin position="48"/>
        <end position="69"/>
    </location>
</feature>
<evidence type="ECO:0000256" key="5">
    <source>
        <dbReference type="ARBA" id="ARBA00022670"/>
    </source>
</evidence>
<evidence type="ECO:0000256" key="3">
    <source>
        <dbReference type="ARBA" id="ARBA00007931"/>
    </source>
</evidence>
<keyword evidence="12 13" id="KW-0472">Membrane</keyword>
<evidence type="ECO:0000256" key="1">
    <source>
        <dbReference type="ARBA" id="ARBA00001947"/>
    </source>
</evidence>
<organism evidence="15 16">
    <name type="scientific">Paenibacillus qinlingensis</name>
    <dbReference type="NCBI Taxonomy" id="1837343"/>
    <lineage>
        <taxon>Bacteria</taxon>
        <taxon>Bacillati</taxon>
        <taxon>Bacillota</taxon>
        <taxon>Bacilli</taxon>
        <taxon>Bacillales</taxon>
        <taxon>Paenibacillaceae</taxon>
        <taxon>Paenibacillus</taxon>
    </lineage>
</organism>
<dbReference type="PANTHER" id="PTHR35864:SF1">
    <property type="entry name" value="ZINC METALLOPROTEASE YWHC-RELATED"/>
    <property type="match status" value="1"/>
</dbReference>
<evidence type="ECO:0000256" key="7">
    <source>
        <dbReference type="ARBA" id="ARBA00022723"/>
    </source>
</evidence>
<feature type="transmembrane region" description="Helical" evidence="13">
    <location>
        <begin position="180"/>
        <end position="201"/>
    </location>
</feature>
<accession>A0ABU1NPL6</accession>
<dbReference type="EMBL" id="JAVDSB010000001">
    <property type="protein sequence ID" value="MDR6549415.1"/>
    <property type="molecule type" value="Genomic_DNA"/>
</dbReference>